<keyword evidence="6" id="KW-1185">Reference proteome</keyword>
<dbReference type="PANTHER" id="PTHR32309">
    <property type="entry name" value="TYROSINE-PROTEIN KINASE"/>
    <property type="match status" value="1"/>
</dbReference>
<name>A0A1D8IPZ4_9GAMM</name>
<feature type="domain" description="CobQ/CobB/MinD/ParA nucleotide binding" evidence="4">
    <location>
        <begin position="121"/>
        <end position="253"/>
    </location>
</feature>
<keyword evidence="2" id="KW-0067">ATP-binding</keyword>
<dbReference type="CDD" id="cd05387">
    <property type="entry name" value="BY-kinase"/>
    <property type="match status" value="1"/>
</dbReference>
<dbReference type="InterPro" id="IPR005702">
    <property type="entry name" value="Wzc-like_C"/>
</dbReference>
<dbReference type="AlphaFoldDB" id="A0A1D8IPZ4"/>
<evidence type="ECO:0000313" key="5">
    <source>
        <dbReference type="EMBL" id="AOU98533.1"/>
    </source>
</evidence>
<sequence length="310" mass="34157">MSIIERAAEKIKRSEQEKKTSEVSAASMVTPENNKDAGHENLKSTPALAGEKIQSYQDKSDAIGQPELIFKLNLQSLAQNGLIPPDGMRDMLEQEYRRIKRPLLSNITGRGAMKVSQGERIMITSSLEGEGKTFTAFNLARSLAQEQDSEVILIDADNVRQTLTKLLGLSERLGLLDALAPKGPSASEIVVRTDIERLFFVPNGTRTPTGPELLSGNRMEQLLTKLTASRPRILIFDTTPLLGTPEAVILSEAVGQILIVVKSGVTQRNAITAALHPLDRKKSISFILNQIQKSHGDPYNKYQYGYKYDA</sequence>
<dbReference type="PANTHER" id="PTHR32309:SF31">
    <property type="entry name" value="CAPSULAR EXOPOLYSACCHARIDE FAMILY"/>
    <property type="match status" value="1"/>
</dbReference>
<feature type="compositionally biased region" description="Basic and acidic residues" evidence="3">
    <location>
        <begin position="33"/>
        <end position="42"/>
    </location>
</feature>
<evidence type="ECO:0000256" key="1">
    <source>
        <dbReference type="ARBA" id="ARBA00022741"/>
    </source>
</evidence>
<feature type="region of interest" description="Disordered" evidence="3">
    <location>
        <begin position="1"/>
        <end position="42"/>
    </location>
</feature>
<evidence type="ECO:0000259" key="4">
    <source>
        <dbReference type="Pfam" id="PF01656"/>
    </source>
</evidence>
<dbReference type="SUPFAM" id="SSF52540">
    <property type="entry name" value="P-loop containing nucleoside triphosphate hydrolases"/>
    <property type="match status" value="1"/>
</dbReference>
<dbReference type="InterPro" id="IPR050445">
    <property type="entry name" value="Bact_polysacc_biosynth/exp"/>
</dbReference>
<protein>
    <recommendedName>
        <fullName evidence="4">CobQ/CobB/MinD/ParA nucleotide binding domain-containing protein</fullName>
    </recommendedName>
</protein>
<evidence type="ECO:0000256" key="3">
    <source>
        <dbReference type="SAM" id="MobiDB-lite"/>
    </source>
</evidence>
<dbReference type="Gene3D" id="3.40.50.300">
    <property type="entry name" value="P-loop containing nucleotide triphosphate hydrolases"/>
    <property type="match status" value="1"/>
</dbReference>
<organism evidence="5 6">
    <name type="scientific">Acidihalobacter yilgarnensis</name>
    <dbReference type="NCBI Taxonomy" id="2819280"/>
    <lineage>
        <taxon>Bacteria</taxon>
        <taxon>Pseudomonadati</taxon>
        <taxon>Pseudomonadota</taxon>
        <taxon>Gammaproteobacteria</taxon>
        <taxon>Chromatiales</taxon>
        <taxon>Ectothiorhodospiraceae</taxon>
        <taxon>Acidihalobacter</taxon>
    </lineage>
</organism>
<evidence type="ECO:0000313" key="6">
    <source>
        <dbReference type="Proteomes" id="UP000095401"/>
    </source>
</evidence>
<dbReference type="EMBL" id="CP017415">
    <property type="protein sequence ID" value="AOU98533.1"/>
    <property type="molecule type" value="Genomic_DNA"/>
</dbReference>
<dbReference type="InterPro" id="IPR027417">
    <property type="entry name" value="P-loop_NTPase"/>
</dbReference>
<feature type="compositionally biased region" description="Basic and acidic residues" evidence="3">
    <location>
        <begin position="1"/>
        <end position="21"/>
    </location>
</feature>
<gene>
    <name evidence="5" type="ORF">BI364_11710</name>
</gene>
<dbReference type="RefSeq" id="WP_070078893.1">
    <property type="nucleotide sequence ID" value="NZ_CP017415.1"/>
</dbReference>
<dbReference type="Proteomes" id="UP000095401">
    <property type="component" value="Chromosome"/>
</dbReference>
<dbReference type="Pfam" id="PF01656">
    <property type="entry name" value="CbiA"/>
    <property type="match status" value="1"/>
</dbReference>
<reference evidence="6" key="1">
    <citation type="submission" date="2016-09" db="EMBL/GenBank/DDBJ databases">
        <title>Acidihalobacter prosperus F5.</title>
        <authorList>
            <person name="Khaleque H.N."/>
            <person name="Ramsay J.P."/>
            <person name="Kaksonen A.H."/>
            <person name="Boxall N.J."/>
            <person name="Watkin E.L.J."/>
        </authorList>
    </citation>
    <scope>NUCLEOTIDE SEQUENCE [LARGE SCALE GENOMIC DNA]</scope>
    <source>
        <strain evidence="6">F5</strain>
    </source>
</reference>
<dbReference type="KEGG" id="aprs:BI364_11710"/>
<evidence type="ECO:0000256" key="2">
    <source>
        <dbReference type="ARBA" id="ARBA00022840"/>
    </source>
</evidence>
<dbReference type="InterPro" id="IPR002586">
    <property type="entry name" value="CobQ/CobB/MinD/ParA_Nub-bd_dom"/>
</dbReference>
<accession>A0A1D8IPZ4</accession>
<keyword evidence="1" id="KW-0547">Nucleotide-binding</keyword>
<proteinExistence type="predicted"/>